<evidence type="ECO:0000256" key="2">
    <source>
        <dbReference type="ARBA" id="ARBA00010587"/>
    </source>
</evidence>
<dbReference type="NCBIfam" id="TIGR00254">
    <property type="entry name" value="GGDEF"/>
    <property type="match status" value="1"/>
</dbReference>
<dbReference type="PANTHER" id="PTHR45138:SF9">
    <property type="entry name" value="DIGUANYLATE CYCLASE DGCM-RELATED"/>
    <property type="match status" value="1"/>
</dbReference>
<evidence type="ECO:0000313" key="9">
    <source>
        <dbReference type="Proteomes" id="UP000235828"/>
    </source>
</evidence>
<dbReference type="InterPro" id="IPR043128">
    <property type="entry name" value="Rev_trsase/Diguanyl_cyclase"/>
</dbReference>
<dbReference type="InterPro" id="IPR012312">
    <property type="entry name" value="Hemerythrin-like"/>
</dbReference>
<reference evidence="8 9" key="1">
    <citation type="submission" date="2017-10" db="EMBL/GenBank/DDBJ databases">
        <authorList>
            <person name="Banno H."/>
            <person name="Chua N.-H."/>
        </authorList>
    </citation>
    <scope>NUCLEOTIDE SEQUENCE [LARGE SCALE GENOMIC DNA]</scope>
    <source>
        <strain evidence="8">Vibrio tapetis CECT4600</strain>
    </source>
</reference>
<dbReference type="SUPFAM" id="SSF55073">
    <property type="entry name" value="Nucleotide cyclase"/>
    <property type="match status" value="1"/>
</dbReference>
<name>A0A2N8Z9U9_9VIBR</name>
<keyword evidence="9" id="KW-1185">Reference proteome</keyword>
<dbReference type="Gene3D" id="1.20.120.50">
    <property type="entry name" value="Hemerythrin-like"/>
    <property type="match status" value="1"/>
</dbReference>
<dbReference type="EC" id="2.7.7.65" evidence="3"/>
<dbReference type="Proteomes" id="UP000235828">
    <property type="component" value="Chromosome A"/>
</dbReference>
<dbReference type="InterPro" id="IPR012827">
    <property type="entry name" value="Hemerythrin_metal-bd"/>
</dbReference>
<evidence type="ECO:0000259" key="7">
    <source>
        <dbReference type="PROSITE" id="PS50887"/>
    </source>
</evidence>
<dbReference type="InterPro" id="IPR035938">
    <property type="entry name" value="Hemerythrin-like_sf"/>
</dbReference>
<dbReference type="CDD" id="cd12107">
    <property type="entry name" value="Hemerythrin"/>
    <property type="match status" value="1"/>
</dbReference>
<evidence type="ECO:0000256" key="4">
    <source>
        <dbReference type="ARBA" id="ARBA00022723"/>
    </source>
</evidence>
<dbReference type="InterPro" id="IPR050469">
    <property type="entry name" value="Diguanylate_Cyclase"/>
</dbReference>
<comment type="catalytic activity">
    <reaction evidence="6">
        <text>2 GTP = 3',3'-c-di-GMP + 2 diphosphate</text>
        <dbReference type="Rhea" id="RHEA:24898"/>
        <dbReference type="ChEBI" id="CHEBI:33019"/>
        <dbReference type="ChEBI" id="CHEBI:37565"/>
        <dbReference type="ChEBI" id="CHEBI:58805"/>
        <dbReference type="EC" id="2.7.7.65"/>
    </reaction>
</comment>
<dbReference type="Pfam" id="PF00990">
    <property type="entry name" value="GGDEF"/>
    <property type="match status" value="1"/>
</dbReference>
<dbReference type="GO" id="GO:0043709">
    <property type="term" value="P:cell adhesion involved in single-species biofilm formation"/>
    <property type="evidence" value="ECO:0007669"/>
    <property type="project" value="TreeGrafter"/>
</dbReference>
<dbReference type="GO" id="GO:0046872">
    <property type="term" value="F:metal ion binding"/>
    <property type="evidence" value="ECO:0007669"/>
    <property type="project" value="UniProtKB-KW"/>
</dbReference>
<dbReference type="FunFam" id="3.30.70.270:FF:000001">
    <property type="entry name" value="Diguanylate cyclase domain protein"/>
    <property type="match status" value="1"/>
</dbReference>
<evidence type="ECO:0000313" key="8">
    <source>
        <dbReference type="EMBL" id="SON48694.1"/>
    </source>
</evidence>
<dbReference type="InterPro" id="IPR029787">
    <property type="entry name" value="Nucleotide_cyclase"/>
</dbReference>
<evidence type="ECO:0000256" key="1">
    <source>
        <dbReference type="ARBA" id="ARBA00001946"/>
    </source>
</evidence>
<keyword evidence="5" id="KW-0408">Iron</keyword>
<sequence length="373" mass="42131">MKSFLWDKNFETGLDDVDEQHQYLVGIINKYAELISENGLKPGDVRTALVELSDYAEFHFEQEEALMDSIGVDERHVGFHIKLHRNFMADIRSMQGLIDFDDKNSSELLLDFLIHWLAYHILGCDQNMARQAEAIKSGLLPSEAYENEERERDSSTEPLLLALNGLFEQVSARNKLLLSLNESLEKKVAQRTQELSMANQQLEALTLTDSLTKLPNRRHAIRTLRELWTSEDCLVCIMVDADHFKTVNDTHGHDAGDLVLCELARTLKGAFRTDDIVCRLGGDEFIVICPDTDLRGGLHVANLMLDQVNRLVVKNDHTLWVGSVSVGVAEKTNETLDFNELIKLADQSVYQAKTNGKNQVQHVQAALPIEKSC</sequence>
<feature type="domain" description="GGDEF" evidence="7">
    <location>
        <begin position="232"/>
        <end position="365"/>
    </location>
</feature>
<organism evidence="8 9">
    <name type="scientific">Vibrio tapetis subsp. tapetis</name>
    <dbReference type="NCBI Taxonomy" id="1671868"/>
    <lineage>
        <taxon>Bacteria</taxon>
        <taxon>Pseudomonadati</taxon>
        <taxon>Pseudomonadota</taxon>
        <taxon>Gammaproteobacteria</taxon>
        <taxon>Vibrionales</taxon>
        <taxon>Vibrionaceae</taxon>
        <taxon>Vibrio</taxon>
    </lineage>
</organism>
<dbReference type="SUPFAM" id="SSF47188">
    <property type="entry name" value="Hemerythrin-like"/>
    <property type="match status" value="1"/>
</dbReference>
<dbReference type="EMBL" id="LT960611">
    <property type="protein sequence ID" value="SON48694.1"/>
    <property type="molecule type" value="Genomic_DNA"/>
</dbReference>
<comment type="similarity">
    <text evidence="2">Belongs to the hemerythrin family.</text>
</comment>
<dbReference type="OrthoDB" id="9813903at2"/>
<dbReference type="RefSeq" id="WP_102521496.1">
    <property type="nucleotide sequence ID" value="NZ_LT960611.1"/>
</dbReference>
<dbReference type="PANTHER" id="PTHR45138">
    <property type="entry name" value="REGULATORY COMPONENTS OF SENSORY TRANSDUCTION SYSTEM"/>
    <property type="match status" value="1"/>
</dbReference>
<evidence type="ECO:0000256" key="3">
    <source>
        <dbReference type="ARBA" id="ARBA00012528"/>
    </source>
</evidence>
<dbReference type="CDD" id="cd01949">
    <property type="entry name" value="GGDEF"/>
    <property type="match status" value="1"/>
</dbReference>
<dbReference type="GO" id="GO:0052621">
    <property type="term" value="F:diguanylate cyclase activity"/>
    <property type="evidence" value="ECO:0007669"/>
    <property type="project" value="UniProtKB-EC"/>
</dbReference>
<dbReference type="InterPro" id="IPR000160">
    <property type="entry name" value="GGDEF_dom"/>
</dbReference>
<dbReference type="SMART" id="SM00267">
    <property type="entry name" value="GGDEF"/>
    <property type="match status" value="1"/>
</dbReference>
<dbReference type="Gene3D" id="3.30.70.270">
    <property type="match status" value="1"/>
</dbReference>
<dbReference type="KEGG" id="vta:A0715"/>
<comment type="cofactor">
    <cofactor evidence="1">
        <name>Mg(2+)</name>
        <dbReference type="ChEBI" id="CHEBI:18420"/>
    </cofactor>
</comment>
<dbReference type="PROSITE" id="PS50887">
    <property type="entry name" value="GGDEF"/>
    <property type="match status" value="1"/>
</dbReference>
<dbReference type="NCBIfam" id="TIGR02481">
    <property type="entry name" value="hemeryth_dom"/>
    <property type="match status" value="1"/>
</dbReference>
<dbReference type="GO" id="GO:1902201">
    <property type="term" value="P:negative regulation of bacterial-type flagellum-dependent cell motility"/>
    <property type="evidence" value="ECO:0007669"/>
    <property type="project" value="TreeGrafter"/>
</dbReference>
<accession>A0A2N8Z9U9</accession>
<protein>
    <recommendedName>
        <fullName evidence="3">diguanylate cyclase</fullName>
        <ecNumber evidence="3">2.7.7.65</ecNumber>
    </recommendedName>
</protein>
<evidence type="ECO:0000256" key="6">
    <source>
        <dbReference type="ARBA" id="ARBA00034247"/>
    </source>
</evidence>
<dbReference type="AlphaFoldDB" id="A0A2N8Z9U9"/>
<proteinExistence type="inferred from homology"/>
<dbReference type="GO" id="GO:0005886">
    <property type="term" value="C:plasma membrane"/>
    <property type="evidence" value="ECO:0007669"/>
    <property type="project" value="TreeGrafter"/>
</dbReference>
<dbReference type="Pfam" id="PF01814">
    <property type="entry name" value="Hemerythrin"/>
    <property type="match status" value="1"/>
</dbReference>
<gene>
    <name evidence="8" type="ORF">VTAP4600_A0715</name>
</gene>
<evidence type="ECO:0000256" key="5">
    <source>
        <dbReference type="ARBA" id="ARBA00023004"/>
    </source>
</evidence>
<keyword evidence="4" id="KW-0479">Metal-binding</keyword>